<organism evidence="5 6">
    <name type="scientific">Paenibacillus vortex V453</name>
    <dbReference type="NCBI Taxonomy" id="715225"/>
    <lineage>
        <taxon>Bacteria</taxon>
        <taxon>Bacillati</taxon>
        <taxon>Bacillota</taxon>
        <taxon>Bacilli</taxon>
        <taxon>Bacillales</taxon>
        <taxon>Paenibacillaceae</taxon>
        <taxon>Paenibacillus</taxon>
    </lineage>
</organism>
<dbReference type="PRINTS" id="PR00502">
    <property type="entry name" value="NUDIXFAMILY"/>
</dbReference>
<protein>
    <submittedName>
        <fullName evidence="5">NUDIX hydrolase</fullName>
    </submittedName>
</protein>
<evidence type="ECO:0000259" key="4">
    <source>
        <dbReference type="PROSITE" id="PS51462"/>
    </source>
</evidence>
<dbReference type="GO" id="GO:0016787">
    <property type="term" value="F:hydrolase activity"/>
    <property type="evidence" value="ECO:0007669"/>
    <property type="project" value="UniProtKB-KW"/>
</dbReference>
<gene>
    <name evidence="5" type="ORF">PVOR_15309</name>
</gene>
<dbReference type="InterPro" id="IPR020476">
    <property type="entry name" value="Nudix_hydrolase"/>
</dbReference>
<comment type="caution">
    <text evidence="5">The sequence shown here is derived from an EMBL/GenBank/DDBJ whole genome shotgun (WGS) entry which is preliminary data.</text>
</comment>
<keyword evidence="2 3" id="KW-0378">Hydrolase</keyword>
<dbReference type="PROSITE" id="PS00893">
    <property type="entry name" value="NUDIX_BOX"/>
    <property type="match status" value="1"/>
</dbReference>
<dbReference type="Proteomes" id="UP000003094">
    <property type="component" value="Unassembled WGS sequence"/>
</dbReference>
<dbReference type="PANTHER" id="PTHR43736">
    <property type="entry name" value="ADP-RIBOSE PYROPHOSPHATASE"/>
    <property type="match status" value="1"/>
</dbReference>
<keyword evidence="6" id="KW-1185">Reference proteome</keyword>
<evidence type="ECO:0000313" key="5">
    <source>
        <dbReference type="EMBL" id="EFU41013.1"/>
    </source>
</evidence>
<proteinExistence type="inferred from homology"/>
<dbReference type="Pfam" id="PF00293">
    <property type="entry name" value="NUDIX"/>
    <property type="match status" value="1"/>
</dbReference>
<dbReference type="CDD" id="cd04665">
    <property type="entry name" value="NUDIX_RppH"/>
    <property type="match status" value="1"/>
</dbReference>
<accession>A0A2R9SUI8</accession>
<dbReference type="RefSeq" id="WP_006209856.1">
    <property type="nucleotide sequence ID" value="NZ_ADHJ01000023.1"/>
</dbReference>
<comment type="similarity">
    <text evidence="1 3">Belongs to the Nudix hydrolase family.</text>
</comment>
<evidence type="ECO:0000256" key="3">
    <source>
        <dbReference type="RuleBase" id="RU003476"/>
    </source>
</evidence>
<dbReference type="InterPro" id="IPR000086">
    <property type="entry name" value="NUDIX_hydrolase_dom"/>
</dbReference>
<dbReference type="AlphaFoldDB" id="A0A2R9SUI8"/>
<evidence type="ECO:0000256" key="1">
    <source>
        <dbReference type="ARBA" id="ARBA00005582"/>
    </source>
</evidence>
<evidence type="ECO:0000256" key="2">
    <source>
        <dbReference type="ARBA" id="ARBA00022801"/>
    </source>
</evidence>
<dbReference type="InterPro" id="IPR020084">
    <property type="entry name" value="NUDIX_hydrolase_CS"/>
</dbReference>
<feature type="domain" description="Nudix hydrolase" evidence="4">
    <location>
        <begin position="12"/>
        <end position="129"/>
    </location>
</feature>
<name>A0A2R9SUI8_9BACL</name>
<dbReference type="InterPro" id="IPR014078">
    <property type="entry name" value="Nudix_YtkD"/>
</dbReference>
<reference evidence="5 6" key="1">
    <citation type="journal article" date="2010" name="BMC Genomics">
        <title>Genome sequence of the pattern forming Paenibacillus vortex bacterium reveals potential for thriving in complex environments.</title>
        <authorList>
            <person name="Sirota-Madi A."/>
            <person name="Olender T."/>
            <person name="Helman Y."/>
            <person name="Ingham C."/>
            <person name="Brainis I."/>
            <person name="Roth D."/>
            <person name="Hagi E."/>
            <person name="Brodsky L."/>
            <person name="Leshkowitz D."/>
            <person name="Galatenko V."/>
            <person name="Nikolaev V."/>
            <person name="Mugasimangalam R.C."/>
            <person name="Bransburg-Zabary S."/>
            <person name="Gutnick D.L."/>
            <person name="Lancet D."/>
            <person name="Ben-Jacob E."/>
        </authorList>
    </citation>
    <scope>NUCLEOTIDE SEQUENCE [LARGE SCALE GENOMIC DNA]</scope>
    <source>
        <strain evidence="5 6">V453</strain>
    </source>
</reference>
<dbReference type="PROSITE" id="PS51462">
    <property type="entry name" value="NUDIX"/>
    <property type="match status" value="1"/>
</dbReference>
<dbReference type="SUPFAM" id="SSF55811">
    <property type="entry name" value="Nudix"/>
    <property type="match status" value="1"/>
</dbReference>
<dbReference type="Gene3D" id="3.90.79.10">
    <property type="entry name" value="Nucleoside Triphosphate Pyrophosphohydrolase"/>
    <property type="match status" value="1"/>
</dbReference>
<dbReference type="InterPro" id="IPR015797">
    <property type="entry name" value="NUDIX_hydrolase-like_dom_sf"/>
</dbReference>
<dbReference type="KEGG" id="pvo:PVOR_15309"/>
<dbReference type="PANTHER" id="PTHR43736:SF1">
    <property type="entry name" value="DIHYDRONEOPTERIN TRIPHOSPHATE DIPHOSPHATASE"/>
    <property type="match status" value="1"/>
</dbReference>
<evidence type="ECO:0000313" key="6">
    <source>
        <dbReference type="Proteomes" id="UP000003094"/>
    </source>
</evidence>
<sequence length="151" mass="17824">MNYSWHELYEIDRFTIKYVVLIAKSKSQFILIRNKNRTVWELPGGKIEQNEQLIEAASRELFEETGALIFDLVEIGIYQMNGEYGVVFEADVEELGELPDFEIAEIQLSEYLPEGLNYGEIYYHIYEKYQEIKISKELIKTKINLKEKVIM</sequence>
<dbReference type="EMBL" id="ADHJ01000023">
    <property type="protein sequence ID" value="EFU41013.1"/>
    <property type="molecule type" value="Genomic_DNA"/>
</dbReference>